<dbReference type="InterPro" id="IPR036852">
    <property type="entry name" value="Peptidase_S8/S53_dom_sf"/>
</dbReference>
<accession>A0A2W5KCI4</accession>
<evidence type="ECO:0000259" key="6">
    <source>
        <dbReference type="Pfam" id="PF00082"/>
    </source>
</evidence>
<reference evidence="7 8" key="1">
    <citation type="submission" date="2017-08" db="EMBL/GenBank/DDBJ databases">
        <title>Infants hospitalized years apart are colonized by the same room-sourced microbial strains.</title>
        <authorList>
            <person name="Brooks B."/>
            <person name="Olm M.R."/>
            <person name="Firek B.A."/>
            <person name="Baker R."/>
            <person name="Thomas B.C."/>
            <person name="Morowitz M.J."/>
            <person name="Banfield J.F."/>
        </authorList>
    </citation>
    <scope>NUCLEOTIDE SEQUENCE [LARGE SCALE GENOMIC DNA]</scope>
    <source>
        <strain evidence="7">S2_005_003_R2_42</strain>
    </source>
</reference>
<dbReference type="InterPro" id="IPR034058">
    <property type="entry name" value="TagA/B/C/D_pept_dom"/>
</dbReference>
<dbReference type="InterPro" id="IPR015500">
    <property type="entry name" value="Peptidase_S8_subtilisin-rel"/>
</dbReference>
<dbReference type="PANTHER" id="PTHR43399">
    <property type="entry name" value="SUBTILISIN-RELATED"/>
    <property type="match status" value="1"/>
</dbReference>
<feature type="chain" id="PRO_5016008051" description="Peptidase S8/S53 domain-containing protein" evidence="5">
    <location>
        <begin position="27"/>
        <end position="1165"/>
    </location>
</feature>
<evidence type="ECO:0000313" key="7">
    <source>
        <dbReference type="EMBL" id="PZQ14826.1"/>
    </source>
</evidence>
<comment type="caution">
    <text evidence="7">The sequence shown here is derived from an EMBL/GenBank/DDBJ whole genome shotgun (WGS) entry which is preliminary data.</text>
</comment>
<keyword evidence="5" id="KW-0732">Signal</keyword>
<dbReference type="InterPro" id="IPR008979">
    <property type="entry name" value="Galactose-bd-like_sf"/>
</dbReference>
<dbReference type="GO" id="GO:0006508">
    <property type="term" value="P:proteolysis"/>
    <property type="evidence" value="ECO:0007669"/>
    <property type="project" value="UniProtKB-KW"/>
</dbReference>
<dbReference type="InterPro" id="IPR036116">
    <property type="entry name" value="FN3_sf"/>
</dbReference>
<dbReference type="PRINTS" id="PR00723">
    <property type="entry name" value="SUBTILISIN"/>
</dbReference>
<evidence type="ECO:0000256" key="5">
    <source>
        <dbReference type="SAM" id="SignalP"/>
    </source>
</evidence>
<comment type="similarity">
    <text evidence="4">Belongs to the peptidase S8 family.</text>
</comment>
<name>A0A2W5KCI4_9GAMM</name>
<dbReference type="PANTHER" id="PTHR43399:SF5">
    <property type="entry name" value="PEPTIDASE S8 FAMILY WITH PROTEASE-ASSOCIATED DOMAIN"/>
    <property type="match status" value="1"/>
</dbReference>
<evidence type="ECO:0000313" key="8">
    <source>
        <dbReference type="Proteomes" id="UP000249046"/>
    </source>
</evidence>
<protein>
    <recommendedName>
        <fullName evidence="6">Peptidase S8/S53 domain-containing protein</fullName>
    </recommendedName>
</protein>
<dbReference type="SUPFAM" id="SSF49785">
    <property type="entry name" value="Galactose-binding domain-like"/>
    <property type="match status" value="1"/>
</dbReference>
<dbReference type="Proteomes" id="UP000249046">
    <property type="component" value="Unassembled WGS sequence"/>
</dbReference>
<dbReference type="Gene3D" id="2.60.120.260">
    <property type="entry name" value="Galactose-binding domain-like"/>
    <property type="match status" value="1"/>
</dbReference>
<dbReference type="AlphaFoldDB" id="A0A2W5KCI4"/>
<dbReference type="InterPro" id="IPR023828">
    <property type="entry name" value="Peptidase_S8_Ser-AS"/>
</dbReference>
<dbReference type="GO" id="GO:0004252">
    <property type="term" value="F:serine-type endopeptidase activity"/>
    <property type="evidence" value="ECO:0007669"/>
    <property type="project" value="UniProtKB-UniRule"/>
</dbReference>
<organism evidence="7 8">
    <name type="scientific">Rhodanobacter denitrificans</name>
    <dbReference type="NCBI Taxonomy" id="666685"/>
    <lineage>
        <taxon>Bacteria</taxon>
        <taxon>Pseudomonadati</taxon>
        <taxon>Pseudomonadota</taxon>
        <taxon>Gammaproteobacteria</taxon>
        <taxon>Lysobacterales</taxon>
        <taxon>Rhodanobacteraceae</taxon>
        <taxon>Rhodanobacter</taxon>
    </lineage>
</organism>
<feature type="active site" description="Charge relay system" evidence="4">
    <location>
        <position position="290"/>
    </location>
</feature>
<evidence type="ECO:0000256" key="1">
    <source>
        <dbReference type="ARBA" id="ARBA00022670"/>
    </source>
</evidence>
<keyword evidence="2 4" id="KW-0378">Hydrolase</keyword>
<dbReference type="InterPro" id="IPR013783">
    <property type="entry name" value="Ig-like_fold"/>
</dbReference>
<feature type="domain" description="Peptidase S8/S53" evidence="6">
    <location>
        <begin position="281"/>
        <end position="595"/>
    </location>
</feature>
<proteinExistence type="inferred from homology"/>
<dbReference type="Pfam" id="PF20773">
    <property type="entry name" value="InhA-like_MAM"/>
    <property type="match status" value="1"/>
</dbReference>
<keyword evidence="3 4" id="KW-0720">Serine protease</keyword>
<dbReference type="InterPro" id="IPR000209">
    <property type="entry name" value="Peptidase_S8/S53_dom"/>
</dbReference>
<dbReference type="SUPFAM" id="SSF52743">
    <property type="entry name" value="Subtilisin-like"/>
    <property type="match status" value="1"/>
</dbReference>
<feature type="active site" description="Charge relay system" evidence="4">
    <location>
        <position position="547"/>
    </location>
</feature>
<dbReference type="EMBL" id="QFPO01000007">
    <property type="protein sequence ID" value="PZQ14826.1"/>
    <property type="molecule type" value="Genomic_DNA"/>
</dbReference>
<dbReference type="Gene3D" id="2.60.120.380">
    <property type="match status" value="1"/>
</dbReference>
<sequence>MSARRLRALRRAGLGMLIHAAACAAAASDARVALPMRDIALANLAALRDQPERLLLRVGAIDPRVERIDFGAWPFAGRTDRRYGIVQFEPGATSSIRRALSERGIAIVGYLPNQAYLVRWPPDARASLTTLAGVRWSGAYEAGYKFAPALLDGSALACCAPSGPVELEIHGFPGERVEALVEAVRAAAPAAAIGARASSLDLPAFRVRVHPTQLAEFVTAVAAIDGVAFVEPHAAPRPANRDAIGPIQANAASCANPDASDRCPGGLDLARAPLWARGLLGSEQIVAVADTGLDRNESWFVGLDRGEGVVEAITMADDPPPLPPQTGTVHPDRKVYAYWVQPGASAYDNTLGCGGLPVPFHGSHVVGSVLGDAAPYAAPGVAHYADGEGMAPQAQVLFQDIGDDATGCLSIADIGATLAQAHAGGAGIHSDSWGGASNGYYGGYDLRADAALWSIQDLLMVVSAGNDGPDAATTGSPGNAKNTLTIGATRHGLSARVAAWSSRGPTVDGRRKPDLVAPGEAIVSAAGNLDDGDAVQAGTTRAMDGTSMATPIVAGGAALLRQYFGEGGYPLGRPTPHERIVPTGSLLKAALINGAAPITGSWGMWPDDSVGWGRIWVANSAYFQGDRRGLRLWVRDNGAGLATADTDEFALTVGAGDELRATLAWFDPEAAPLAAPALVNDLDLTVIGPYGHVYRGNHFGFDQSEPGGSADRLNTVEQVRLKTPAAGVYHVRVEAHAVPGNGRATSHRQGYALVVSGRLGANGDRLYADGFSDGDDPRHAAPATLGVIANDAAGVRLQAAPAAGAEAYQLYRADGSCADAPRERFRFAGVAETGTFADARSQGGQAYAYRVRAIRDGVESALSDACVEVVSQAACDRLPAFARDSLVADGLHASCAIDLAWQPATPRCPGETVDYRVWRADDASAAPTLLATVPAPTYTDLDVVDGRSYVYHVEAVTGGASLLSDPVAARPVGTATGAPGVWIEDADQPAGAVLQAPWTISQAASATGSRSYRSAAGAVYPPDACAALTTIALVVRPDTPRLHYRARWQIEADYDGVVVELSADGGASWTALTPDGGYPGSFAQTQEPPVNACGYPASQGAFNGESPGYAERTFVAVDHDLSAWAGQRVLLRWRLSSDGGAAGEGYFVDDIRLDALMPMACTAAP</sequence>
<feature type="signal peptide" evidence="5">
    <location>
        <begin position="1"/>
        <end position="26"/>
    </location>
</feature>
<feature type="active site" description="Charge relay system" evidence="4">
    <location>
        <position position="361"/>
    </location>
</feature>
<dbReference type="CDD" id="cd04842">
    <property type="entry name" value="Peptidases_S8_Kp43_protease"/>
    <property type="match status" value="1"/>
</dbReference>
<evidence type="ECO:0000256" key="3">
    <source>
        <dbReference type="ARBA" id="ARBA00022825"/>
    </source>
</evidence>
<dbReference type="PROSITE" id="PS00138">
    <property type="entry name" value="SUBTILASE_SER"/>
    <property type="match status" value="1"/>
</dbReference>
<gene>
    <name evidence="7" type="ORF">DI564_10030</name>
</gene>
<dbReference type="Pfam" id="PF00082">
    <property type="entry name" value="Peptidase_S8"/>
    <property type="match status" value="1"/>
</dbReference>
<evidence type="ECO:0000256" key="2">
    <source>
        <dbReference type="ARBA" id="ARBA00022801"/>
    </source>
</evidence>
<dbReference type="InterPro" id="IPR051048">
    <property type="entry name" value="Peptidase_S8/S53_subtilisin"/>
</dbReference>
<evidence type="ECO:0000256" key="4">
    <source>
        <dbReference type="PROSITE-ProRule" id="PRU01240"/>
    </source>
</evidence>
<dbReference type="SUPFAM" id="SSF49265">
    <property type="entry name" value="Fibronectin type III"/>
    <property type="match status" value="1"/>
</dbReference>
<dbReference type="PROSITE" id="PS51892">
    <property type="entry name" value="SUBTILASE"/>
    <property type="match status" value="1"/>
</dbReference>
<dbReference type="Gene3D" id="3.40.50.200">
    <property type="entry name" value="Peptidase S8/S53 domain"/>
    <property type="match status" value="1"/>
</dbReference>
<keyword evidence="1 4" id="KW-0645">Protease</keyword>
<dbReference type="Gene3D" id="2.60.40.10">
    <property type="entry name" value="Immunoglobulins"/>
    <property type="match status" value="2"/>
</dbReference>